<dbReference type="InterPro" id="IPR050747">
    <property type="entry name" value="Mitochondrial_chaperone_BCS1"/>
</dbReference>
<dbReference type="InterPro" id="IPR019257">
    <property type="entry name" value="MeTrfase_dom"/>
</dbReference>
<keyword evidence="5" id="KW-0999">Mitochondrion inner membrane</keyword>
<dbReference type="InterPro" id="IPR027417">
    <property type="entry name" value="P-loop_NTPase"/>
</dbReference>
<name>A0A9N9VG53_9HYPO</name>
<keyword evidence="10 12" id="KW-0472">Membrane</keyword>
<dbReference type="SMART" id="SM00382">
    <property type="entry name" value="AAA"/>
    <property type="match status" value="1"/>
</dbReference>
<evidence type="ECO:0000313" key="14">
    <source>
        <dbReference type="EMBL" id="CAH0022799.1"/>
    </source>
</evidence>
<evidence type="ECO:0000256" key="8">
    <source>
        <dbReference type="ARBA" id="ARBA00022989"/>
    </source>
</evidence>
<evidence type="ECO:0000256" key="12">
    <source>
        <dbReference type="SAM" id="Phobius"/>
    </source>
</evidence>
<keyword evidence="8 12" id="KW-1133">Transmembrane helix</keyword>
<dbReference type="Pfam" id="PF08740">
    <property type="entry name" value="BCS1_N"/>
    <property type="match status" value="1"/>
</dbReference>
<evidence type="ECO:0000256" key="1">
    <source>
        <dbReference type="ARBA" id="ARBA00004434"/>
    </source>
</evidence>
<keyword evidence="6" id="KW-0378">Hydrolase</keyword>
<evidence type="ECO:0000256" key="6">
    <source>
        <dbReference type="ARBA" id="ARBA00022801"/>
    </source>
</evidence>
<proteinExistence type="inferred from homology"/>
<dbReference type="Pfam" id="PF10017">
    <property type="entry name" value="Methyltransf_33"/>
    <property type="match status" value="1"/>
</dbReference>
<keyword evidence="15" id="KW-1185">Reference proteome</keyword>
<protein>
    <recommendedName>
        <fullName evidence="13">AAA+ ATPase domain-containing protein</fullName>
    </recommendedName>
</protein>
<feature type="domain" description="AAA+ ATPase" evidence="13">
    <location>
        <begin position="233"/>
        <end position="367"/>
    </location>
</feature>
<dbReference type="Pfam" id="PF25426">
    <property type="entry name" value="AAA_lid_BCS1"/>
    <property type="match status" value="1"/>
</dbReference>
<sequence length="741" mass="84664">MNLPLALPKPMMSVAEMIPPPLLIILFVYGYFRLAINGIAKTWFTSSHEASAQDPVFKYFEHILNTKVKDSQHSTVTQDFTIDAILKEGHTDTETGYTTYPRHEKRSEIRFRPSWGQHIFWENGRLFMMEVTKDKDDQYSIKGIRLYTFGFGSRGHLMDLFYETVKYVHGRADEVSMWMPAPEKGVWAQAGRMPPRHKDTLSLPGIKEEALNDANQHFKSSTAEWHRDKGVPWRRGFCFHGPPGSGKSSLVHVIASQFKLDIYRIIFTSGMTDIVLQRLCSIIPKRCILLIEDIDKSQMRQTIRGKDSKDSKGDEGISLSGLLNVIDGVCAPEGRLFIMNVNDLSEIDSSLTREGRIDQYFEFKDASPLQAAEMFQNVYKQTSLTTQIAELSRVFSDCIPDQKIPPANIQRYLLKYKEDPGKAVENAARELAFILPPALASFDQLVTEQAPCGDAQLVSEQVQLDSKLAIWAVNETWHDVIKAPDTYSTWEDLEILNKSCPEIFSMFSKGWAIIVELGTGASEKVMVLIDKCVQEKRPCYYLAVDISQTSLDIQRDELSRKYKGQGMVILRFLQASIETACEILCKLPGPRVFLSLADIILNSSDPMPLLKALHGILRKDDLLYISQDTAVEEQFREKREKYYDQDQCWKFIDEILKSRGIDTSGLHRRHIWEGRLHKFAYVKGDENTGGPEDVEIFSSFHHSRESVEEICSKEGFELVKEFGEDGFSMSKLQWFFLKPLY</sequence>
<dbReference type="GO" id="GO:0005524">
    <property type="term" value="F:ATP binding"/>
    <property type="evidence" value="ECO:0007669"/>
    <property type="project" value="UniProtKB-KW"/>
</dbReference>
<dbReference type="EMBL" id="CABFNQ020000687">
    <property type="protein sequence ID" value="CAH0022799.1"/>
    <property type="molecule type" value="Genomic_DNA"/>
</dbReference>
<dbReference type="SUPFAM" id="SSF53335">
    <property type="entry name" value="S-adenosyl-L-methionine-dependent methyltransferases"/>
    <property type="match status" value="1"/>
</dbReference>
<evidence type="ECO:0000256" key="9">
    <source>
        <dbReference type="ARBA" id="ARBA00023128"/>
    </source>
</evidence>
<keyword evidence="9" id="KW-0496">Mitochondrion</keyword>
<dbReference type="Pfam" id="PF00004">
    <property type="entry name" value="AAA"/>
    <property type="match status" value="1"/>
</dbReference>
<evidence type="ECO:0000256" key="2">
    <source>
        <dbReference type="ARBA" id="ARBA00007448"/>
    </source>
</evidence>
<dbReference type="AlphaFoldDB" id="A0A9N9VG53"/>
<dbReference type="GO" id="GO:0005743">
    <property type="term" value="C:mitochondrial inner membrane"/>
    <property type="evidence" value="ECO:0007669"/>
    <property type="project" value="UniProtKB-SubCell"/>
</dbReference>
<evidence type="ECO:0000259" key="13">
    <source>
        <dbReference type="SMART" id="SM00382"/>
    </source>
</evidence>
<organism evidence="14 15">
    <name type="scientific">Clonostachys rhizophaga</name>
    <dbReference type="NCBI Taxonomy" id="160324"/>
    <lineage>
        <taxon>Eukaryota</taxon>
        <taxon>Fungi</taxon>
        <taxon>Dikarya</taxon>
        <taxon>Ascomycota</taxon>
        <taxon>Pezizomycotina</taxon>
        <taxon>Sordariomycetes</taxon>
        <taxon>Hypocreomycetidae</taxon>
        <taxon>Hypocreales</taxon>
        <taxon>Bionectriaceae</taxon>
        <taxon>Clonostachys</taxon>
    </lineage>
</organism>
<dbReference type="InterPro" id="IPR057495">
    <property type="entry name" value="AAA_lid_BCS1"/>
</dbReference>
<dbReference type="PANTHER" id="PTHR23070">
    <property type="entry name" value="BCS1 AAA-TYPE ATPASE"/>
    <property type="match status" value="1"/>
</dbReference>
<evidence type="ECO:0000256" key="10">
    <source>
        <dbReference type="ARBA" id="ARBA00023136"/>
    </source>
</evidence>
<keyword evidence="3 12" id="KW-0812">Transmembrane</keyword>
<gene>
    <name evidence="14" type="ORF">CRHIZ90672A_00015146</name>
</gene>
<dbReference type="Gene3D" id="3.40.50.150">
    <property type="entry name" value="Vaccinia Virus protein VP39"/>
    <property type="match status" value="1"/>
</dbReference>
<dbReference type="Gene3D" id="3.40.50.300">
    <property type="entry name" value="P-loop containing nucleotide triphosphate hydrolases"/>
    <property type="match status" value="1"/>
</dbReference>
<dbReference type="InterPro" id="IPR003593">
    <property type="entry name" value="AAA+_ATPase"/>
</dbReference>
<keyword evidence="7" id="KW-0067">ATP-binding</keyword>
<dbReference type="Proteomes" id="UP000696573">
    <property type="component" value="Unassembled WGS sequence"/>
</dbReference>
<comment type="caution">
    <text evidence="14">The sequence shown here is derived from an EMBL/GenBank/DDBJ whole genome shotgun (WGS) entry which is preliminary data.</text>
</comment>
<evidence type="ECO:0000256" key="4">
    <source>
        <dbReference type="ARBA" id="ARBA00022741"/>
    </source>
</evidence>
<dbReference type="InterPro" id="IPR014851">
    <property type="entry name" value="BCS1_N"/>
</dbReference>
<dbReference type="GO" id="GO:0016887">
    <property type="term" value="F:ATP hydrolysis activity"/>
    <property type="evidence" value="ECO:0007669"/>
    <property type="project" value="InterPro"/>
</dbReference>
<comment type="subcellular location">
    <subcellularLocation>
        <location evidence="1">Mitochondrion inner membrane</location>
        <topology evidence="1">Single-pass membrane protein</topology>
    </subcellularLocation>
</comment>
<dbReference type="InterPro" id="IPR003959">
    <property type="entry name" value="ATPase_AAA_core"/>
</dbReference>
<evidence type="ECO:0000256" key="5">
    <source>
        <dbReference type="ARBA" id="ARBA00022792"/>
    </source>
</evidence>
<dbReference type="InterPro" id="IPR029063">
    <property type="entry name" value="SAM-dependent_MTases_sf"/>
</dbReference>
<evidence type="ECO:0000256" key="11">
    <source>
        <dbReference type="ARBA" id="ARBA00048778"/>
    </source>
</evidence>
<evidence type="ECO:0000256" key="3">
    <source>
        <dbReference type="ARBA" id="ARBA00022692"/>
    </source>
</evidence>
<feature type="transmembrane region" description="Helical" evidence="12">
    <location>
        <begin position="12"/>
        <end position="32"/>
    </location>
</feature>
<comment type="catalytic activity">
    <reaction evidence="11">
        <text>ATP + H2O = ADP + phosphate + H(+)</text>
        <dbReference type="Rhea" id="RHEA:13065"/>
        <dbReference type="ChEBI" id="CHEBI:15377"/>
        <dbReference type="ChEBI" id="CHEBI:15378"/>
        <dbReference type="ChEBI" id="CHEBI:30616"/>
        <dbReference type="ChEBI" id="CHEBI:43474"/>
        <dbReference type="ChEBI" id="CHEBI:456216"/>
    </reaction>
    <physiologicalReaction direction="left-to-right" evidence="11">
        <dbReference type="Rhea" id="RHEA:13066"/>
    </physiologicalReaction>
</comment>
<comment type="similarity">
    <text evidence="2">Belongs to the AAA ATPase family. BCS1 subfamily.</text>
</comment>
<keyword evidence="4" id="KW-0547">Nucleotide-binding</keyword>
<evidence type="ECO:0000256" key="7">
    <source>
        <dbReference type="ARBA" id="ARBA00022840"/>
    </source>
</evidence>
<evidence type="ECO:0000313" key="15">
    <source>
        <dbReference type="Proteomes" id="UP000696573"/>
    </source>
</evidence>
<accession>A0A9N9VG53</accession>
<reference evidence="14" key="1">
    <citation type="submission" date="2021-10" db="EMBL/GenBank/DDBJ databases">
        <authorList>
            <person name="Piombo E."/>
        </authorList>
    </citation>
    <scope>NUCLEOTIDE SEQUENCE</scope>
</reference>
<dbReference type="SUPFAM" id="SSF52540">
    <property type="entry name" value="P-loop containing nucleoside triphosphate hydrolases"/>
    <property type="match status" value="1"/>
</dbReference>
<dbReference type="OrthoDB" id="10251412at2759"/>